<keyword evidence="12 15" id="KW-0472">Membrane</keyword>
<accession>A0A7S4IGX2</accession>
<evidence type="ECO:0000256" key="16">
    <source>
        <dbReference type="SAM" id="Coils"/>
    </source>
</evidence>
<keyword evidence="11 15" id="KW-0496">Mitochondrion</keyword>
<dbReference type="GO" id="GO:1990246">
    <property type="term" value="C:uniplex complex"/>
    <property type="evidence" value="ECO:0007669"/>
    <property type="project" value="TreeGrafter"/>
</dbReference>
<feature type="transmembrane region" description="Helical" evidence="15">
    <location>
        <begin position="198"/>
        <end position="215"/>
    </location>
</feature>
<comment type="function">
    <text evidence="15">Mitochondrial inner membrane calcium uniporter that mediates calcium uptake into mitochondria. Mitochondrial calcium homeostasis plays key roles in cellular physiology and regulates cell bioenergetics, cytoplasmic calcium signals and activation of cell death pathways.</text>
</comment>
<evidence type="ECO:0000256" key="5">
    <source>
        <dbReference type="ARBA" id="ARBA00022673"/>
    </source>
</evidence>
<keyword evidence="3 15" id="KW-0813">Transport</keyword>
<gene>
    <name evidence="18" type="ORF">VSP0166_LOCUS12361</name>
</gene>
<keyword evidence="5 15" id="KW-0107">Calcium channel</keyword>
<evidence type="ECO:0000313" key="18">
    <source>
        <dbReference type="EMBL" id="CAE2229065.1"/>
    </source>
</evidence>
<evidence type="ECO:0000256" key="10">
    <source>
        <dbReference type="ARBA" id="ARBA00023065"/>
    </source>
</evidence>
<dbReference type="GO" id="GO:0015292">
    <property type="term" value="F:uniporter activity"/>
    <property type="evidence" value="ECO:0007669"/>
    <property type="project" value="UniProtKB-UniRule"/>
</dbReference>
<evidence type="ECO:0000259" key="17">
    <source>
        <dbReference type="Pfam" id="PF04678"/>
    </source>
</evidence>
<reference evidence="18" key="1">
    <citation type="submission" date="2021-01" db="EMBL/GenBank/DDBJ databases">
        <authorList>
            <person name="Corre E."/>
            <person name="Pelletier E."/>
            <person name="Niang G."/>
            <person name="Scheremetjew M."/>
            <person name="Finn R."/>
            <person name="Kale V."/>
            <person name="Holt S."/>
            <person name="Cochrane G."/>
            <person name="Meng A."/>
            <person name="Brown T."/>
            <person name="Cohen L."/>
        </authorList>
    </citation>
    <scope>NUCLEOTIDE SEQUENCE</scope>
    <source>
        <strain evidence="18">DIVA3 518/3/11/1/6</strain>
    </source>
</reference>
<evidence type="ECO:0000256" key="2">
    <source>
        <dbReference type="ARBA" id="ARBA00005653"/>
    </source>
</evidence>
<evidence type="ECO:0000256" key="13">
    <source>
        <dbReference type="ARBA" id="ARBA00023303"/>
    </source>
</evidence>
<evidence type="ECO:0000256" key="14">
    <source>
        <dbReference type="ARBA" id="ARBA00036634"/>
    </source>
</evidence>
<keyword evidence="9 15" id="KW-1133">Transmembrane helix</keyword>
<comment type="domain">
    <text evidence="15">The selectivity filter, in which calcium ions are arranged in single file, is composed of two acidic rings separated by one helical turn along the central axis of the channel pore.</text>
</comment>
<dbReference type="GO" id="GO:0005262">
    <property type="term" value="F:calcium channel activity"/>
    <property type="evidence" value="ECO:0007669"/>
    <property type="project" value="UniProtKB-UniRule"/>
</dbReference>
<name>A0A7S4IGX2_9EUKA</name>
<feature type="transmembrane region" description="Helical" evidence="15">
    <location>
        <begin position="167"/>
        <end position="186"/>
    </location>
</feature>
<dbReference type="GO" id="GO:0051560">
    <property type="term" value="P:mitochondrial calcium ion homeostasis"/>
    <property type="evidence" value="ECO:0007669"/>
    <property type="project" value="UniProtKB-UniRule"/>
</dbReference>
<dbReference type="InterPro" id="IPR039055">
    <property type="entry name" value="MCU_fam"/>
</dbReference>
<evidence type="ECO:0000256" key="4">
    <source>
        <dbReference type="ARBA" id="ARBA00022568"/>
    </source>
</evidence>
<evidence type="ECO:0000256" key="9">
    <source>
        <dbReference type="ARBA" id="ARBA00022989"/>
    </source>
</evidence>
<dbReference type="GO" id="GO:0036444">
    <property type="term" value="P:calcium import into the mitochondrion"/>
    <property type="evidence" value="ECO:0007669"/>
    <property type="project" value="TreeGrafter"/>
</dbReference>
<comment type="similarity">
    <text evidence="2 15">Belongs to the MCU (TC 1.A.77) family.</text>
</comment>
<keyword evidence="4 15" id="KW-0109">Calcium transport</keyword>
<evidence type="ECO:0000256" key="7">
    <source>
        <dbReference type="ARBA" id="ARBA00022792"/>
    </source>
</evidence>
<keyword evidence="10 15" id="KW-0406">Ion transport</keyword>
<feature type="coiled-coil region" evidence="16">
    <location>
        <begin position="118"/>
        <end position="152"/>
    </location>
</feature>
<dbReference type="InterPro" id="IPR006769">
    <property type="entry name" value="MCU_C"/>
</dbReference>
<dbReference type="Pfam" id="PF04678">
    <property type="entry name" value="MCU"/>
    <property type="match status" value="1"/>
</dbReference>
<evidence type="ECO:0000256" key="1">
    <source>
        <dbReference type="ARBA" id="ARBA00004448"/>
    </source>
</evidence>
<dbReference type="PANTHER" id="PTHR13462">
    <property type="entry name" value="CALCIUM UNIPORTER PROTEIN, MITOCHONDRIAL"/>
    <property type="match status" value="1"/>
</dbReference>
<evidence type="ECO:0000256" key="15">
    <source>
        <dbReference type="RuleBase" id="RU367035"/>
    </source>
</evidence>
<proteinExistence type="inferred from homology"/>
<keyword evidence="6 15" id="KW-0812">Transmembrane</keyword>
<keyword evidence="8 15" id="KW-0106">Calcium</keyword>
<protein>
    <recommendedName>
        <fullName evidence="15">Calcium uniporter protein</fullName>
    </recommendedName>
</protein>
<comment type="catalytic activity">
    <reaction evidence="14">
        <text>Ca(2+)(in) = Ca(2+)(out)</text>
        <dbReference type="Rhea" id="RHEA:29671"/>
        <dbReference type="ChEBI" id="CHEBI:29108"/>
    </reaction>
</comment>
<dbReference type="AlphaFoldDB" id="A0A7S4IGX2"/>
<evidence type="ECO:0000256" key="3">
    <source>
        <dbReference type="ARBA" id="ARBA00022448"/>
    </source>
</evidence>
<dbReference type="PANTHER" id="PTHR13462:SF10">
    <property type="entry name" value="CALCIUM UNIPORTER PROTEIN, MITOCHONDRIAL"/>
    <property type="match status" value="1"/>
</dbReference>
<organism evidence="18">
    <name type="scientific">Vannella robusta</name>
    <dbReference type="NCBI Taxonomy" id="1487602"/>
    <lineage>
        <taxon>Eukaryota</taxon>
        <taxon>Amoebozoa</taxon>
        <taxon>Discosea</taxon>
        <taxon>Flabellinia</taxon>
        <taxon>Vannellidae</taxon>
        <taxon>Vannella</taxon>
    </lineage>
</organism>
<evidence type="ECO:0000256" key="11">
    <source>
        <dbReference type="ARBA" id="ARBA00023128"/>
    </source>
</evidence>
<keyword evidence="13 15" id="KW-0407">Ion channel</keyword>
<comment type="subcellular location">
    <subcellularLocation>
        <location evidence="1 15">Mitochondrion inner membrane</location>
        <topology evidence="1 15">Multi-pass membrane protein</topology>
    </subcellularLocation>
</comment>
<feature type="domain" description="Calcium uniporter protein C-terminal" evidence="17">
    <location>
        <begin position="103"/>
        <end position="252"/>
    </location>
</feature>
<dbReference type="EMBL" id="HBKP01017420">
    <property type="protein sequence ID" value="CAE2229065.1"/>
    <property type="molecule type" value="Transcribed_RNA"/>
</dbReference>
<evidence type="ECO:0000256" key="8">
    <source>
        <dbReference type="ARBA" id="ARBA00022837"/>
    </source>
</evidence>
<evidence type="ECO:0000256" key="6">
    <source>
        <dbReference type="ARBA" id="ARBA00022692"/>
    </source>
</evidence>
<keyword evidence="7 15" id="KW-0999">Mitochondrion inner membrane</keyword>
<sequence length="299" mass="34648">MFTRSFVSLRTCRSSALIRNTFVSCYSTPVPNPQETKNIVSDILRDAKKIQLRKSLQIDPRYRITREEYLKTAEHLGIEKKEAESFLHHLSAATVVTTVPLADNYIFLKPEELGTNMIDVVDAQATELQQKIAKLKETLQKEKEERDRLHSVKVPLDTKAERAASRLLYLGLAGMVGHLCLVARLTWWELSWDIVEPITYMITYSTAAALLLYFCSTRVEYQYESLFQRMVEKRKRKIYRRHDFNIERYTELVESIKRNSQKLEELSLGIPPHAVFADHTCDVTHLILPEEHEKTCSSA</sequence>
<evidence type="ECO:0000256" key="12">
    <source>
        <dbReference type="ARBA" id="ARBA00023136"/>
    </source>
</evidence>
<keyword evidence="16" id="KW-0175">Coiled coil</keyword>